<dbReference type="InterPro" id="IPR036390">
    <property type="entry name" value="WH_DNA-bd_sf"/>
</dbReference>
<comment type="subcellular location">
    <subcellularLocation>
        <location evidence="1">Nucleus</location>
    </subcellularLocation>
</comment>
<dbReference type="SMART" id="SM00415">
    <property type="entry name" value="HSF"/>
    <property type="match status" value="1"/>
</dbReference>
<evidence type="ECO:0000256" key="4">
    <source>
        <dbReference type="RuleBase" id="RU004020"/>
    </source>
</evidence>
<dbReference type="Proteomes" id="UP000198406">
    <property type="component" value="Unassembled WGS sequence"/>
</dbReference>
<evidence type="ECO:0000313" key="6">
    <source>
        <dbReference type="EMBL" id="GAX20436.1"/>
    </source>
</evidence>
<dbReference type="InterPro" id="IPR000232">
    <property type="entry name" value="HSF_DNA-bd"/>
</dbReference>
<proteinExistence type="inferred from homology"/>
<keyword evidence="2" id="KW-0238">DNA-binding</keyword>
<reference evidence="6 7" key="1">
    <citation type="journal article" date="2015" name="Plant Cell">
        <title>Oil accumulation by the oleaginous diatom Fistulifera solaris as revealed by the genome and transcriptome.</title>
        <authorList>
            <person name="Tanaka T."/>
            <person name="Maeda Y."/>
            <person name="Veluchamy A."/>
            <person name="Tanaka M."/>
            <person name="Abida H."/>
            <person name="Marechal E."/>
            <person name="Bowler C."/>
            <person name="Muto M."/>
            <person name="Sunaga Y."/>
            <person name="Tanaka M."/>
            <person name="Yoshino T."/>
            <person name="Taniguchi T."/>
            <person name="Fukuda Y."/>
            <person name="Nemoto M."/>
            <person name="Matsumoto M."/>
            <person name="Wong P.S."/>
            <person name="Aburatani S."/>
            <person name="Fujibuchi W."/>
        </authorList>
    </citation>
    <scope>NUCLEOTIDE SEQUENCE [LARGE SCALE GENOMIC DNA]</scope>
    <source>
        <strain evidence="6 7">JPCC DA0580</strain>
    </source>
</reference>
<organism evidence="6 7">
    <name type="scientific">Fistulifera solaris</name>
    <name type="common">Oleaginous diatom</name>
    <dbReference type="NCBI Taxonomy" id="1519565"/>
    <lineage>
        <taxon>Eukaryota</taxon>
        <taxon>Sar</taxon>
        <taxon>Stramenopiles</taxon>
        <taxon>Ochrophyta</taxon>
        <taxon>Bacillariophyta</taxon>
        <taxon>Bacillariophyceae</taxon>
        <taxon>Bacillariophycidae</taxon>
        <taxon>Naviculales</taxon>
        <taxon>Naviculaceae</taxon>
        <taxon>Fistulifera</taxon>
    </lineage>
</organism>
<dbReference type="PRINTS" id="PR00056">
    <property type="entry name" value="HSFDOMAIN"/>
</dbReference>
<dbReference type="AlphaFoldDB" id="A0A1Z5K2R6"/>
<gene>
    <name evidence="6" type="ORF">FisN_22Hh002</name>
</gene>
<dbReference type="Gene3D" id="1.10.10.10">
    <property type="entry name" value="Winged helix-like DNA-binding domain superfamily/Winged helix DNA-binding domain"/>
    <property type="match status" value="1"/>
</dbReference>
<comment type="similarity">
    <text evidence="4">Belongs to the HSF family.</text>
</comment>
<name>A0A1Z5K2R6_FISSO</name>
<dbReference type="SUPFAM" id="SSF46785">
    <property type="entry name" value="Winged helix' DNA-binding domain"/>
    <property type="match status" value="1"/>
</dbReference>
<dbReference type="GO" id="GO:0043565">
    <property type="term" value="F:sequence-specific DNA binding"/>
    <property type="evidence" value="ECO:0007669"/>
    <property type="project" value="InterPro"/>
</dbReference>
<keyword evidence="7" id="KW-1185">Reference proteome</keyword>
<accession>A0A1Z5K2R6</accession>
<sequence length="325" mass="37100">MSVDSAKASTYRDFLFEDLAKIKKELNMTDGKRKGPRGGVTDPFPARLHEMLEDTLFDGQDHIISWQVHGRCFKIHDFDVFARELLPKFFRQTKFSSFKRQMNLYGFRKVLSGTDCGAYYHELFLRGRPDLAMILRRVGGKSTDGTAWRPFQGEEDPDFYTLPFCPELARSVAVVSDGSIQSSPSEASLTKPTNQQSFERSNAEAPLLSFLRGHHKMTGQLSEFPRNIPKDLSYPTPFEFQTNSFRMPYVTTPVVSQGYGQGQLYYPGEYGPVFSSRVPMTQERAPVSFEEVFHEPVANDAEEFENSAVELLWAFDENRFPQNCS</sequence>
<evidence type="ECO:0000256" key="1">
    <source>
        <dbReference type="ARBA" id="ARBA00004123"/>
    </source>
</evidence>
<dbReference type="PANTHER" id="PTHR10015">
    <property type="entry name" value="HEAT SHOCK TRANSCRIPTION FACTOR"/>
    <property type="match status" value="1"/>
</dbReference>
<evidence type="ECO:0000256" key="2">
    <source>
        <dbReference type="ARBA" id="ARBA00023125"/>
    </source>
</evidence>
<evidence type="ECO:0000313" key="7">
    <source>
        <dbReference type="Proteomes" id="UP000198406"/>
    </source>
</evidence>
<feature type="domain" description="HSF-type DNA-binding" evidence="5">
    <location>
        <begin position="40"/>
        <end position="137"/>
    </location>
</feature>
<dbReference type="OrthoDB" id="60033at2759"/>
<dbReference type="EMBL" id="BDSP01000148">
    <property type="protein sequence ID" value="GAX20436.1"/>
    <property type="molecule type" value="Genomic_DNA"/>
</dbReference>
<dbReference type="InParanoid" id="A0A1Z5K2R6"/>
<dbReference type="InterPro" id="IPR036388">
    <property type="entry name" value="WH-like_DNA-bd_sf"/>
</dbReference>
<dbReference type="GO" id="GO:0005634">
    <property type="term" value="C:nucleus"/>
    <property type="evidence" value="ECO:0007669"/>
    <property type="project" value="UniProtKB-SubCell"/>
</dbReference>
<dbReference type="GO" id="GO:0003700">
    <property type="term" value="F:DNA-binding transcription factor activity"/>
    <property type="evidence" value="ECO:0007669"/>
    <property type="project" value="InterPro"/>
</dbReference>
<keyword evidence="3" id="KW-0539">Nucleus</keyword>
<dbReference type="Pfam" id="PF00447">
    <property type="entry name" value="HSF_DNA-bind"/>
    <property type="match status" value="1"/>
</dbReference>
<evidence type="ECO:0000259" key="5">
    <source>
        <dbReference type="SMART" id="SM00415"/>
    </source>
</evidence>
<protein>
    <recommendedName>
        <fullName evidence="5">HSF-type DNA-binding domain-containing protein</fullName>
    </recommendedName>
</protein>
<comment type="caution">
    <text evidence="6">The sequence shown here is derived from an EMBL/GenBank/DDBJ whole genome shotgun (WGS) entry which is preliminary data.</text>
</comment>
<dbReference type="FunFam" id="1.10.10.10:FF:000479">
    <property type="entry name" value="Predicted protein"/>
    <property type="match status" value="1"/>
</dbReference>
<evidence type="ECO:0000256" key="3">
    <source>
        <dbReference type="ARBA" id="ARBA00023242"/>
    </source>
</evidence>
<dbReference type="PANTHER" id="PTHR10015:SF206">
    <property type="entry name" value="HSF-TYPE DNA-BINDING DOMAIN-CONTAINING PROTEIN"/>
    <property type="match status" value="1"/>
</dbReference>